<dbReference type="AlphaFoldDB" id="A0A1R3R6T9"/>
<dbReference type="Proteomes" id="UP000188318">
    <property type="component" value="Unassembled WGS sequence"/>
</dbReference>
<evidence type="ECO:0000259" key="3">
    <source>
        <dbReference type="PROSITE" id="PS51186"/>
    </source>
</evidence>
<organism evidence="4 5">
    <name type="scientific">Aspergillus carbonarius (strain ITEM 5010)</name>
    <dbReference type="NCBI Taxonomy" id="602072"/>
    <lineage>
        <taxon>Eukaryota</taxon>
        <taxon>Fungi</taxon>
        <taxon>Dikarya</taxon>
        <taxon>Ascomycota</taxon>
        <taxon>Pezizomycotina</taxon>
        <taxon>Eurotiomycetes</taxon>
        <taxon>Eurotiomycetidae</taxon>
        <taxon>Eurotiales</taxon>
        <taxon>Aspergillaceae</taxon>
        <taxon>Aspergillus</taxon>
        <taxon>Aspergillus subgen. Circumdati</taxon>
    </lineage>
</organism>
<dbReference type="InterPro" id="IPR050680">
    <property type="entry name" value="YpeA/RimI_acetyltransf"/>
</dbReference>
<dbReference type="Pfam" id="PF13508">
    <property type="entry name" value="Acetyltransf_7"/>
    <property type="match status" value="1"/>
</dbReference>
<dbReference type="PANTHER" id="PTHR43420">
    <property type="entry name" value="ACETYLTRANSFERASE"/>
    <property type="match status" value="1"/>
</dbReference>
<gene>
    <name evidence="4" type="ORF">ASPCADRAFT_179548</name>
</gene>
<feature type="domain" description="N-acetyltransferase" evidence="3">
    <location>
        <begin position="23"/>
        <end position="233"/>
    </location>
</feature>
<dbReference type="SUPFAM" id="SSF55729">
    <property type="entry name" value="Acyl-CoA N-acyltransferases (Nat)"/>
    <property type="match status" value="1"/>
</dbReference>
<evidence type="ECO:0000256" key="2">
    <source>
        <dbReference type="ARBA" id="ARBA00023315"/>
    </source>
</evidence>
<keyword evidence="2" id="KW-0012">Acyltransferase</keyword>
<keyword evidence="5" id="KW-1185">Reference proteome</keyword>
<protein>
    <recommendedName>
        <fullName evidence="3">N-acetyltransferase domain-containing protein</fullName>
    </recommendedName>
</protein>
<keyword evidence="1" id="KW-0808">Transferase</keyword>
<dbReference type="OMA" id="LSKAPWD"/>
<evidence type="ECO:0000313" key="5">
    <source>
        <dbReference type="Proteomes" id="UP000188318"/>
    </source>
</evidence>
<proteinExistence type="predicted"/>
<dbReference type="PROSITE" id="PS51186">
    <property type="entry name" value="GNAT"/>
    <property type="match status" value="1"/>
</dbReference>
<dbReference type="InterPro" id="IPR016181">
    <property type="entry name" value="Acyl_CoA_acyltransferase"/>
</dbReference>
<sequence>MTPPHTYTFFRVSKTNNIHTSAQKYRDLRLQALKTSPGSFSSTYEIEAAFTETDWIDRLTISDREVFICAATNSTGSTTQWIGQVTLRGPLSAADFELPPEAGQPPQRSDDEEERWQMLSLFTLPDHRGRGLGSQLCQAALEWLRSSTSRVLDDGVAVTLPPPPTIQVRLIVKAGNDVTVALYERLGFVHTGRATLVEAQIVNGDAHLIPVDSDRASAPFTERKGLVMSLWVSRVQDSKSGDS</sequence>
<dbReference type="Gene3D" id="3.40.630.30">
    <property type="match status" value="1"/>
</dbReference>
<accession>A0A1R3R6T9</accession>
<dbReference type="VEuPathDB" id="FungiDB:ASPCADRAFT_179548"/>
<evidence type="ECO:0000256" key="1">
    <source>
        <dbReference type="ARBA" id="ARBA00022679"/>
    </source>
</evidence>
<name>A0A1R3R6T9_ASPC5</name>
<evidence type="ECO:0000313" key="4">
    <source>
        <dbReference type="EMBL" id="OOF90205.1"/>
    </source>
</evidence>
<dbReference type="GO" id="GO:0016747">
    <property type="term" value="F:acyltransferase activity, transferring groups other than amino-acyl groups"/>
    <property type="evidence" value="ECO:0007669"/>
    <property type="project" value="InterPro"/>
</dbReference>
<dbReference type="PANTHER" id="PTHR43420:SF47">
    <property type="entry name" value="N-ACETYLTRANSFERASE DOMAIN-CONTAINING PROTEIN"/>
    <property type="match status" value="1"/>
</dbReference>
<dbReference type="CDD" id="cd04301">
    <property type="entry name" value="NAT_SF"/>
    <property type="match status" value="1"/>
</dbReference>
<dbReference type="EMBL" id="KV907567">
    <property type="protein sequence ID" value="OOF90205.1"/>
    <property type="molecule type" value="Genomic_DNA"/>
</dbReference>
<dbReference type="OrthoDB" id="260091at2759"/>
<reference evidence="5" key="1">
    <citation type="journal article" date="2017" name="Genome Biol.">
        <title>Comparative genomics reveals high biological diversity and specific adaptations in the industrially and medically important fungal genus Aspergillus.</title>
        <authorList>
            <person name="de Vries R.P."/>
            <person name="Riley R."/>
            <person name="Wiebenga A."/>
            <person name="Aguilar-Osorio G."/>
            <person name="Amillis S."/>
            <person name="Uchima C.A."/>
            <person name="Anderluh G."/>
            <person name="Asadollahi M."/>
            <person name="Askin M."/>
            <person name="Barry K."/>
            <person name="Battaglia E."/>
            <person name="Bayram O."/>
            <person name="Benocci T."/>
            <person name="Braus-Stromeyer S.A."/>
            <person name="Caldana C."/>
            <person name="Canovas D."/>
            <person name="Cerqueira G.C."/>
            <person name="Chen F."/>
            <person name="Chen W."/>
            <person name="Choi C."/>
            <person name="Clum A."/>
            <person name="Dos Santos R.A."/>
            <person name="Damasio A.R."/>
            <person name="Diallinas G."/>
            <person name="Emri T."/>
            <person name="Fekete E."/>
            <person name="Flipphi M."/>
            <person name="Freyberg S."/>
            <person name="Gallo A."/>
            <person name="Gournas C."/>
            <person name="Habgood R."/>
            <person name="Hainaut M."/>
            <person name="Harispe M.L."/>
            <person name="Henrissat B."/>
            <person name="Hilden K.S."/>
            <person name="Hope R."/>
            <person name="Hossain A."/>
            <person name="Karabika E."/>
            <person name="Karaffa L."/>
            <person name="Karanyi Z."/>
            <person name="Krasevec N."/>
            <person name="Kuo A."/>
            <person name="Kusch H."/>
            <person name="LaButti K."/>
            <person name="Lagendijk E.L."/>
            <person name="Lapidus A."/>
            <person name="Levasseur A."/>
            <person name="Lindquist E."/>
            <person name="Lipzen A."/>
            <person name="Logrieco A.F."/>
            <person name="MacCabe A."/>
            <person name="Maekelae M.R."/>
            <person name="Malavazi I."/>
            <person name="Melin P."/>
            <person name="Meyer V."/>
            <person name="Mielnichuk N."/>
            <person name="Miskei M."/>
            <person name="Molnar A.P."/>
            <person name="Mule G."/>
            <person name="Ngan C.Y."/>
            <person name="Orejas M."/>
            <person name="Orosz E."/>
            <person name="Ouedraogo J.P."/>
            <person name="Overkamp K.M."/>
            <person name="Park H.-S."/>
            <person name="Perrone G."/>
            <person name="Piumi F."/>
            <person name="Punt P.J."/>
            <person name="Ram A.F."/>
            <person name="Ramon A."/>
            <person name="Rauscher S."/>
            <person name="Record E."/>
            <person name="Riano-Pachon D.M."/>
            <person name="Robert V."/>
            <person name="Roehrig J."/>
            <person name="Ruller R."/>
            <person name="Salamov A."/>
            <person name="Salih N.S."/>
            <person name="Samson R.A."/>
            <person name="Sandor E."/>
            <person name="Sanguinetti M."/>
            <person name="Schuetze T."/>
            <person name="Sepcic K."/>
            <person name="Shelest E."/>
            <person name="Sherlock G."/>
            <person name="Sophianopoulou V."/>
            <person name="Squina F.M."/>
            <person name="Sun H."/>
            <person name="Susca A."/>
            <person name="Todd R.B."/>
            <person name="Tsang A."/>
            <person name="Unkles S.E."/>
            <person name="van de Wiele N."/>
            <person name="van Rossen-Uffink D."/>
            <person name="Oliveira J.V."/>
            <person name="Vesth T.C."/>
            <person name="Visser J."/>
            <person name="Yu J.-H."/>
            <person name="Zhou M."/>
            <person name="Andersen M.R."/>
            <person name="Archer D.B."/>
            <person name="Baker S.E."/>
            <person name="Benoit I."/>
            <person name="Brakhage A.A."/>
            <person name="Braus G.H."/>
            <person name="Fischer R."/>
            <person name="Frisvad J.C."/>
            <person name="Goldman G.H."/>
            <person name="Houbraken J."/>
            <person name="Oakley B."/>
            <person name="Pocsi I."/>
            <person name="Scazzocchio C."/>
            <person name="Seiboth B."/>
            <person name="vanKuyk P.A."/>
            <person name="Wortman J."/>
            <person name="Dyer P.S."/>
            <person name="Grigoriev I.V."/>
        </authorList>
    </citation>
    <scope>NUCLEOTIDE SEQUENCE [LARGE SCALE GENOMIC DNA]</scope>
    <source>
        <strain evidence="5">ITEM 5010</strain>
    </source>
</reference>
<dbReference type="InterPro" id="IPR000182">
    <property type="entry name" value="GNAT_dom"/>
</dbReference>